<organism evidence="2 3">
    <name type="scientific">Clostridium paridis</name>
    <dbReference type="NCBI Taxonomy" id="2803863"/>
    <lineage>
        <taxon>Bacteria</taxon>
        <taxon>Bacillati</taxon>
        <taxon>Bacillota</taxon>
        <taxon>Clostridia</taxon>
        <taxon>Eubacteriales</taxon>
        <taxon>Clostridiaceae</taxon>
        <taxon>Clostridium</taxon>
    </lineage>
</organism>
<feature type="transmembrane region" description="Helical" evidence="1">
    <location>
        <begin position="58"/>
        <end position="80"/>
    </location>
</feature>
<dbReference type="InterPro" id="IPR038665">
    <property type="entry name" value="Voltage-dep_anion_channel_sf"/>
</dbReference>
<keyword evidence="1" id="KW-1133">Transmembrane helix</keyword>
<feature type="transmembrane region" description="Helical" evidence="1">
    <location>
        <begin position="328"/>
        <end position="351"/>
    </location>
</feature>
<evidence type="ECO:0000313" key="3">
    <source>
        <dbReference type="Proteomes" id="UP000623681"/>
    </source>
</evidence>
<dbReference type="RefSeq" id="WP_202768724.1">
    <property type="nucleotide sequence ID" value="NZ_JAESWA010000023.1"/>
</dbReference>
<keyword evidence="3" id="KW-1185">Reference proteome</keyword>
<keyword evidence="1" id="KW-0472">Membrane</keyword>
<feature type="transmembrane region" description="Helical" evidence="1">
    <location>
        <begin position="286"/>
        <end position="308"/>
    </location>
</feature>
<feature type="transmembrane region" description="Helical" evidence="1">
    <location>
        <begin position="92"/>
        <end position="113"/>
    </location>
</feature>
<protein>
    <recommendedName>
        <fullName evidence="4">Voltage-dependent anion channel</fullName>
    </recommendedName>
</protein>
<dbReference type="Gene3D" id="1.50.10.150">
    <property type="entry name" value="Voltage-dependent anion channel"/>
    <property type="match status" value="1"/>
</dbReference>
<reference evidence="2" key="1">
    <citation type="submission" date="2021-01" db="EMBL/GenBank/DDBJ databases">
        <title>Genome public.</title>
        <authorList>
            <person name="Liu C."/>
            <person name="Sun Q."/>
        </authorList>
    </citation>
    <scope>NUCLEOTIDE SEQUENCE</scope>
    <source>
        <strain evidence="2">YIM B02565</strain>
    </source>
</reference>
<feature type="transmembrane region" description="Helical" evidence="1">
    <location>
        <begin position="191"/>
        <end position="207"/>
    </location>
</feature>
<dbReference type="EMBL" id="JAESWA010000023">
    <property type="protein sequence ID" value="MBL4933307.1"/>
    <property type="molecule type" value="Genomic_DNA"/>
</dbReference>
<evidence type="ECO:0008006" key="4">
    <source>
        <dbReference type="Google" id="ProtNLM"/>
    </source>
</evidence>
<dbReference type="AlphaFoldDB" id="A0A937FJA2"/>
<gene>
    <name evidence="2" type="ORF">JK634_15945</name>
</gene>
<name>A0A937FJA2_9CLOT</name>
<feature type="transmembrane region" description="Helical" evidence="1">
    <location>
        <begin position="6"/>
        <end position="22"/>
    </location>
</feature>
<feature type="transmembrane region" description="Helical" evidence="1">
    <location>
        <begin position="125"/>
        <end position="145"/>
    </location>
</feature>
<dbReference type="Proteomes" id="UP000623681">
    <property type="component" value="Unassembled WGS sequence"/>
</dbReference>
<evidence type="ECO:0000313" key="2">
    <source>
        <dbReference type="EMBL" id="MBL4933307.1"/>
    </source>
</evidence>
<evidence type="ECO:0000256" key="1">
    <source>
        <dbReference type="SAM" id="Phobius"/>
    </source>
</evidence>
<proteinExistence type="predicted"/>
<keyword evidence="1" id="KW-0812">Transmembrane</keyword>
<accession>A0A937FJA2</accession>
<feature type="transmembrane region" description="Helical" evidence="1">
    <location>
        <begin position="29"/>
        <end position="46"/>
    </location>
</feature>
<comment type="caution">
    <text evidence="2">The sequence shown here is derived from an EMBL/GenBank/DDBJ whole genome shotgun (WGS) entry which is preliminary data.</text>
</comment>
<feature type="transmembrane region" description="Helical" evidence="1">
    <location>
        <begin position="252"/>
        <end position="274"/>
    </location>
</feature>
<feature type="transmembrane region" description="Helical" evidence="1">
    <location>
        <begin position="157"/>
        <end position="179"/>
    </location>
</feature>
<sequence>MQFTLMFILLFLIFFIIKILLLKSTPSETAAGAIVMGCGIFINGAMKNIPLLENKAGKILTTSLLIIWIFIAASFIESAIKKTINEIHFKDAIKSFGVGTWVAGTSVCGIAVFQRIHELVTFARVMFWGNLALWALYLAICIRNYGAIFSQGLYSKVHGILLLSTVSTQSIVVFGNTIFGDKFPKLVSTSLIYLGIALYILAFILIIRKYFFSKEWNLEDGWTNTNCILHGAMSITGLASAVSGAINYNLVLFIWLWILLWFIIVEFIEILRAIKRVNKYGFIKGVAVYNVTQWSRIFTFGMLYTFTMKFNLSLATLTSKFLFSIQNFILRSGTWIMVLILLYEGVLYFIYQPKNRLGKSA</sequence>